<keyword evidence="1" id="KW-0328">Glycosyltransferase</keyword>
<dbReference type="KEGG" id="sep:SE_0332"/>
<dbReference type="eggNOG" id="COG0438">
    <property type="taxonomic scope" value="Bacteria"/>
</dbReference>
<sequence length="500" mass="58549">MYYFVGNNIGHKTAGIEKAMINRLNLFKAYHYQAKILLLAWNRYLTQTASQYINSEDYVNMYDYFQEASNVTSVFSKNWLHYWRDECGYTIKPVSETNDVRIYDQQQFIMYAHFADEAYQKIDYINYFDTSRRKIKRELYDTRGFLSCVRVLSTDQKIQAEYYLSPQGNVKIEKYYDINSNHPYEAKKIILNHLGNTHFLNNETELGAFFIETIYQNSDLFFSDRNLVTSHIFNIVASYIPVIAVLHSTHVKDVTDLAHSPIKNVYKGVFEHLQRYKAIIVSTQQQKADVIERISGVIPVYAIPVGYSSIDMKDYSNENKYVSPKKIISVARYSPEKQLIQQIELINKLKDSFPNIELHMYGFGKEEQHLKERIQELGLEKHVILRGFLKDLTDEYQDAYLNLITSNMEGFSLALLECESHGVPSISYDIQYGPGELIQDGKNGYLVEKNNQHMLFEKVKLLLNNPQLQQSFSHHCIETAQKYSRTQIMLLWKNLLQHFN</sequence>
<keyword evidence="2 4" id="KW-0808">Transferase</keyword>
<evidence type="ECO:0000313" key="4">
    <source>
        <dbReference type="EMBL" id="AAO03929.1"/>
    </source>
</evidence>
<feature type="domain" description="Glycosyl transferase family 1" evidence="3">
    <location>
        <begin position="318"/>
        <end position="473"/>
    </location>
</feature>
<dbReference type="EMBL" id="AE015929">
    <property type="protein sequence ID" value="AAO03929.1"/>
    <property type="molecule type" value="Genomic_DNA"/>
</dbReference>
<proteinExistence type="predicted"/>
<evidence type="ECO:0000256" key="1">
    <source>
        <dbReference type="ARBA" id="ARBA00022676"/>
    </source>
</evidence>
<dbReference type="Gene3D" id="3.40.50.2000">
    <property type="entry name" value="Glycogen Phosphorylase B"/>
    <property type="match status" value="3"/>
</dbReference>
<dbReference type="InterPro" id="IPR001296">
    <property type="entry name" value="Glyco_trans_1"/>
</dbReference>
<evidence type="ECO:0000256" key="2">
    <source>
        <dbReference type="ARBA" id="ARBA00022679"/>
    </source>
</evidence>
<protein>
    <submittedName>
        <fullName evidence="4">Poly (Glycerol-phosphate) alpha-glucosyltransferase</fullName>
    </submittedName>
</protein>
<dbReference type="AlphaFoldDB" id="A0A0H2VH87"/>
<dbReference type="CDD" id="cd04949">
    <property type="entry name" value="GT4_GtfA-like"/>
    <property type="match status" value="1"/>
</dbReference>
<dbReference type="Pfam" id="PF00534">
    <property type="entry name" value="Glycos_transf_1"/>
    <property type="match status" value="1"/>
</dbReference>
<dbReference type="PANTHER" id="PTHR12526:SF629">
    <property type="entry name" value="TEICHURONIC ACID BIOSYNTHESIS GLYCOSYLTRANSFERASE TUAH-RELATED"/>
    <property type="match status" value="1"/>
</dbReference>
<dbReference type="RefSeq" id="WP_002468925.1">
    <property type="nucleotide sequence ID" value="NC_004461.1"/>
</dbReference>
<reference evidence="4 5" key="1">
    <citation type="journal article" date="2003" name="Mol. Microbiol.">
        <title>Genome-based analysis of virulence genes in a non-biofilm-forming Staphylococcus epidermidis strain (ATCC 12228).</title>
        <authorList>
            <person name="Zhang Y.Q."/>
            <person name="Ren S.X."/>
            <person name="Li H.L."/>
            <person name="Wang Y.X."/>
            <person name="Fu G."/>
            <person name="Yang J."/>
            <person name="Qin Z.Q."/>
            <person name="Miao Y.G."/>
            <person name="Wang W.Y."/>
            <person name="Chen R.S."/>
            <person name="Shen Y."/>
            <person name="Chen Z."/>
            <person name="Yuan Z.H."/>
            <person name="Zhao G.P."/>
            <person name="Qu D."/>
            <person name="Danchin A."/>
            <person name="Wen Y.M."/>
        </authorList>
    </citation>
    <scope>NUCLEOTIDE SEQUENCE [LARGE SCALE GENOMIC DNA]</scope>
    <source>
        <strain evidence="5">ATCC 12228 / FDA PCI 1200</strain>
    </source>
</reference>
<dbReference type="GO" id="GO:0016757">
    <property type="term" value="F:glycosyltransferase activity"/>
    <property type="evidence" value="ECO:0007669"/>
    <property type="project" value="UniProtKB-KW"/>
</dbReference>
<evidence type="ECO:0000313" key="5">
    <source>
        <dbReference type="Proteomes" id="UP000001411"/>
    </source>
</evidence>
<accession>A0A0H2VH87</accession>
<name>A0A0H2VH87_STAES</name>
<gene>
    <name evidence="4" type="ordered locus">SE_0332</name>
</gene>
<organism evidence="4 5">
    <name type="scientific">Staphylococcus epidermidis (strain ATCC 12228 / FDA PCI 1200)</name>
    <dbReference type="NCBI Taxonomy" id="176280"/>
    <lineage>
        <taxon>Bacteria</taxon>
        <taxon>Bacillati</taxon>
        <taxon>Bacillota</taxon>
        <taxon>Bacilli</taxon>
        <taxon>Bacillales</taxon>
        <taxon>Staphylococcaceae</taxon>
        <taxon>Staphylococcus</taxon>
    </lineage>
</organism>
<dbReference type="PATRIC" id="fig|176280.10.peg.306"/>
<dbReference type="OrthoDB" id="570545at2"/>
<evidence type="ECO:0000259" key="3">
    <source>
        <dbReference type="Pfam" id="PF00534"/>
    </source>
</evidence>
<dbReference type="SUPFAM" id="SSF53756">
    <property type="entry name" value="UDP-Glycosyltransferase/glycogen phosphorylase"/>
    <property type="match status" value="1"/>
</dbReference>
<dbReference type="HOGENOM" id="CLU_009583_21_0_9"/>
<dbReference type="PANTHER" id="PTHR12526">
    <property type="entry name" value="GLYCOSYLTRANSFERASE"/>
    <property type="match status" value="1"/>
</dbReference>
<dbReference type="Proteomes" id="UP000001411">
    <property type="component" value="Chromosome"/>
</dbReference>